<dbReference type="Gene3D" id="6.10.280.130">
    <property type="match status" value="1"/>
</dbReference>
<dbReference type="AlphaFoldDB" id="A0A2R5FDF2"/>
<evidence type="ECO:0000256" key="21">
    <source>
        <dbReference type="PIRSR" id="PIRSR000006-2"/>
    </source>
</evidence>
<dbReference type="PIRSF" id="PIRSF000006">
    <property type="entry name" value="Cbb3-Cox_fixP"/>
    <property type="match status" value="1"/>
</dbReference>
<evidence type="ECO:0000256" key="9">
    <source>
        <dbReference type="ARBA" id="ARBA00022692"/>
    </source>
</evidence>
<evidence type="ECO:0000259" key="23">
    <source>
        <dbReference type="PROSITE" id="PS51007"/>
    </source>
</evidence>
<dbReference type="Gene3D" id="1.10.760.10">
    <property type="entry name" value="Cytochrome c-like domain"/>
    <property type="match status" value="2"/>
</dbReference>
<dbReference type="GO" id="GO:0020037">
    <property type="term" value="F:heme binding"/>
    <property type="evidence" value="ECO:0007669"/>
    <property type="project" value="InterPro"/>
</dbReference>
<comment type="subunit">
    <text evidence="19">Component of the cbb3-type cytochrome c oxidase.</text>
</comment>
<keyword evidence="18 19" id="KW-0472">Membrane</keyword>
<sequence length="310" mass="33778">MMSQEQKSTVQTTGHVWDDDLREATNPLPNWWLWTFYITIIFAIVYWVLYPAWPIGKSFTKGMGNNISYTAKTVDGKEVQKSTHWNMRAKLMAEMNEAQAAQQKYVAKVAATPLADVPKDAELMQFVQSSGKTLFSDNCAACHQAGGQGKVGMAPNLVDDSWIYGGSYEKINETITNGRNGMMPAFHGVLTDEKITQVANYVLSLSGEPHNAEAAKAGDAIFHGEGGCLVCHGPDAKGNQDLGSANLTDKIWLWANVPAQSTPEGKLDEVRKVITAGVSRGKMPTWGGRLSAEQIKVLTVYVHDVLGGGK</sequence>
<dbReference type="InterPro" id="IPR036909">
    <property type="entry name" value="Cyt_c-like_dom_sf"/>
</dbReference>
<dbReference type="GO" id="GO:0006119">
    <property type="term" value="P:oxidative phosphorylation"/>
    <property type="evidence" value="ECO:0007669"/>
    <property type="project" value="UniProtKB-UniPathway"/>
</dbReference>
<evidence type="ECO:0000256" key="8">
    <source>
        <dbReference type="ARBA" id="ARBA00022660"/>
    </source>
</evidence>
<dbReference type="UniPathway" id="UPA00705"/>
<evidence type="ECO:0000256" key="2">
    <source>
        <dbReference type="ARBA" id="ARBA00004673"/>
    </source>
</evidence>
<protein>
    <recommendedName>
        <fullName evidence="19">Cbb3-type cytochrome c oxidase subunit</fullName>
    </recommendedName>
</protein>
<dbReference type="GO" id="GO:0016491">
    <property type="term" value="F:oxidoreductase activity"/>
    <property type="evidence" value="ECO:0007669"/>
    <property type="project" value="UniProtKB-KW"/>
</dbReference>
<evidence type="ECO:0000313" key="25">
    <source>
        <dbReference type="Proteomes" id="UP000245081"/>
    </source>
</evidence>
<comment type="similarity">
    <text evidence="3 19">Belongs to the CcoP / FixP family.</text>
</comment>
<feature type="binding site" description="axial binding residue" evidence="20">
    <location>
        <position position="232"/>
    </location>
    <ligand>
        <name>heme c</name>
        <dbReference type="ChEBI" id="CHEBI:61717"/>
        <label>2</label>
    </ligand>
    <ligandPart>
        <name>Fe</name>
        <dbReference type="ChEBI" id="CHEBI:18248"/>
    </ligandPart>
</feature>
<comment type="function">
    <text evidence="19">C-type cytochrome. Part of the cbb3-type cytochrome c oxidase complex.</text>
</comment>
<keyword evidence="4 19" id="KW-0813">Transport</keyword>
<feature type="binding site" description="axial binding residue" evidence="20">
    <location>
        <position position="283"/>
    </location>
    <ligand>
        <name>heme c</name>
        <dbReference type="ChEBI" id="CHEBI:61717"/>
        <label>1</label>
    </ligand>
    <ligandPart>
        <name>Fe</name>
        <dbReference type="ChEBI" id="CHEBI:18248"/>
    </ligandPart>
</feature>
<evidence type="ECO:0000313" key="24">
    <source>
        <dbReference type="EMBL" id="GBG15538.1"/>
    </source>
</evidence>
<evidence type="ECO:0000256" key="16">
    <source>
        <dbReference type="ARBA" id="ARBA00023004"/>
    </source>
</evidence>
<comment type="pathway">
    <text evidence="2 19">Energy metabolism; oxidative phosphorylation.</text>
</comment>
<evidence type="ECO:0000256" key="14">
    <source>
        <dbReference type="ARBA" id="ARBA00022989"/>
    </source>
</evidence>
<keyword evidence="8 19" id="KW-0679">Respiratory chain</keyword>
<feature type="binding site" description="axial binding residue" evidence="20">
    <location>
        <position position="183"/>
    </location>
    <ligand>
        <name>heme c</name>
        <dbReference type="ChEBI" id="CHEBI:61717"/>
        <label>2</label>
    </ligand>
    <ligandPart>
        <name>Fe</name>
        <dbReference type="ChEBI" id="CHEBI:18248"/>
    </ligandPart>
</feature>
<evidence type="ECO:0000256" key="11">
    <source>
        <dbReference type="ARBA" id="ARBA00022737"/>
    </source>
</evidence>
<feature type="binding site" description="covalent" evidence="21">
    <location>
        <position position="231"/>
    </location>
    <ligand>
        <name>heme c</name>
        <dbReference type="ChEBI" id="CHEBI:61717"/>
        <label>2</label>
    </ligand>
</feature>
<keyword evidence="16 19" id="KW-0408">Iron</keyword>
<dbReference type="PANTHER" id="PTHR33751">
    <property type="entry name" value="CBB3-TYPE CYTOCHROME C OXIDASE SUBUNIT FIXP"/>
    <property type="match status" value="1"/>
</dbReference>
<evidence type="ECO:0000256" key="18">
    <source>
        <dbReference type="ARBA" id="ARBA00023136"/>
    </source>
</evidence>
<evidence type="ECO:0000256" key="5">
    <source>
        <dbReference type="ARBA" id="ARBA00022475"/>
    </source>
</evidence>
<organism evidence="24 25">
    <name type="scientific">Novimethylophilus kurashikiensis</name>
    <dbReference type="NCBI Taxonomy" id="1825523"/>
    <lineage>
        <taxon>Bacteria</taxon>
        <taxon>Pseudomonadati</taxon>
        <taxon>Pseudomonadota</taxon>
        <taxon>Betaproteobacteria</taxon>
        <taxon>Nitrosomonadales</taxon>
        <taxon>Methylophilaceae</taxon>
        <taxon>Novimethylophilus</taxon>
    </lineage>
</organism>
<evidence type="ECO:0000256" key="13">
    <source>
        <dbReference type="ARBA" id="ARBA00022982"/>
    </source>
</evidence>
<reference evidence="24 25" key="1">
    <citation type="journal article" date="2018" name="Environ. Microbiol.">
        <title>Isolation and genomic characterization of Novimethylophilus kurashikiensis gen. nov. sp. nov., a new lanthanide-dependent methylotrophic species of Methylophilaceae.</title>
        <authorList>
            <person name="Lv H."/>
            <person name="Sahin N."/>
            <person name="Tani A."/>
        </authorList>
    </citation>
    <scope>NUCLEOTIDE SEQUENCE [LARGE SCALE GENOMIC DNA]</scope>
    <source>
        <strain evidence="24 25">La2-4</strain>
    </source>
</reference>
<dbReference type="GO" id="GO:0009055">
    <property type="term" value="F:electron transfer activity"/>
    <property type="evidence" value="ECO:0007669"/>
    <property type="project" value="InterPro"/>
</dbReference>
<feature type="transmembrane region" description="Helical" evidence="22">
    <location>
        <begin position="31"/>
        <end position="53"/>
    </location>
</feature>
<dbReference type="GO" id="GO:1902600">
    <property type="term" value="P:proton transmembrane transport"/>
    <property type="evidence" value="ECO:0007669"/>
    <property type="project" value="UniProtKB-KW"/>
</dbReference>
<evidence type="ECO:0000256" key="22">
    <source>
        <dbReference type="SAM" id="Phobius"/>
    </source>
</evidence>
<accession>A0A2R5FDF2</accession>
<dbReference type="EMBL" id="BDOQ01000019">
    <property type="protein sequence ID" value="GBG15538.1"/>
    <property type="molecule type" value="Genomic_DNA"/>
</dbReference>
<dbReference type="PROSITE" id="PS51007">
    <property type="entry name" value="CYTC"/>
    <property type="match status" value="2"/>
</dbReference>
<dbReference type="InterPro" id="IPR004678">
    <property type="entry name" value="Cyt_c_oxidase_cbb3_su3"/>
</dbReference>
<evidence type="ECO:0000256" key="19">
    <source>
        <dbReference type="PIRNR" id="PIRNR000006"/>
    </source>
</evidence>
<gene>
    <name evidence="24" type="primary">ccoP</name>
    <name evidence="24" type="ORF">NMK_3147</name>
</gene>
<feature type="binding site" description="covalent" evidence="21">
    <location>
        <position position="228"/>
    </location>
    <ligand>
        <name>heme c</name>
        <dbReference type="ChEBI" id="CHEBI:61717"/>
        <label>2</label>
    </ligand>
</feature>
<evidence type="ECO:0000256" key="15">
    <source>
        <dbReference type="ARBA" id="ARBA00023002"/>
    </source>
</evidence>
<comment type="caution">
    <text evidence="24">The sequence shown here is derived from an EMBL/GenBank/DDBJ whole genome shotgun (WGS) entry which is preliminary data.</text>
</comment>
<keyword evidence="14 22" id="KW-1133">Transmembrane helix</keyword>
<evidence type="ECO:0000256" key="12">
    <source>
        <dbReference type="ARBA" id="ARBA00022781"/>
    </source>
</evidence>
<evidence type="ECO:0000256" key="17">
    <source>
        <dbReference type="ARBA" id="ARBA00023065"/>
    </source>
</evidence>
<name>A0A2R5FDF2_9PROT</name>
<dbReference type="InterPro" id="IPR050597">
    <property type="entry name" value="Cytochrome_c_Oxidase_Subunit"/>
</dbReference>
<dbReference type="GO" id="GO:0005506">
    <property type="term" value="F:iron ion binding"/>
    <property type="evidence" value="ECO:0007669"/>
    <property type="project" value="InterPro"/>
</dbReference>
<feature type="binding site" description="axial binding residue" evidence="20">
    <location>
        <position position="143"/>
    </location>
    <ligand>
        <name>heme c</name>
        <dbReference type="ChEBI" id="CHEBI:61717"/>
        <label>1</label>
    </ligand>
    <ligandPart>
        <name>Fe</name>
        <dbReference type="ChEBI" id="CHEBI:18248"/>
    </ligandPart>
</feature>
<evidence type="ECO:0000256" key="6">
    <source>
        <dbReference type="ARBA" id="ARBA00022519"/>
    </source>
</evidence>
<keyword evidence="11" id="KW-0677">Repeat</keyword>
<dbReference type="InterPro" id="IPR008168">
    <property type="entry name" value="Cyt_C_IC"/>
</dbReference>
<feature type="binding site" description="covalent" evidence="21">
    <location>
        <position position="139"/>
    </location>
    <ligand>
        <name>heme c</name>
        <dbReference type="ChEBI" id="CHEBI:61717"/>
        <label>1</label>
    </ligand>
</feature>
<feature type="domain" description="Cytochrome c" evidence="23">
    <location>
        <begin position="213"/>
        <end position="306"/>
    </location>
</feature>
<dbReference type="NCBIfam" id="TIGR00782">
    <property type="entry name" value="ccoP"/>
    <property type="match status" value="1"/>
</dbReference>
<dbReference type="GO" id="GO:0005886">
    <property type="term" value="C:plasma membrane"/>
    <property type="evidence" value="ECO:0007669"/>
    <property type="project" value="UniProtKB-SubCell"/>
</dbReference>
<keyword evidence="15 19" id="KW-0560">Oxidoreductase</keyword>
<evidence type="ECO:0000256" key="3">
    <source>
        <dbReference type="ARBA" id="ARBA00006113"/>
    </source>
</evidence>
<proteinExistence type="inferred from homology"/>
<keyword evidence="5 19" id="KW-1003">Cell membrane</keyword>
<dbReference type="SUPFAM" id="SSF46626">
    <property type="entry name" value="Cytochrome c"/>
    <property type="match status" value="2"/>
</dbReference>
<comment type="subcellular location">
    <subcellularLocation>
        <location evidence="1 19">Cell inner membrane</location>
    </subcellularLocation>
</comment>
<feature type="domain" description="Cytochrome c" evidence="23">
    <location>
        <begin position="126"/>
        <end position="206"/>
    </location>
</feature>
<keyword evidence="7 19" id="KW-0349">Heme</keyword>
<evidence type="ECO:0000256" key="20">
    <source>
        <dbReference type="PIRSR" id="PIRSR000006-1"/>
    </source>
</evidence>
<keyword evidence="17 19" id="KW-0406">Ion transport</keyword>
<evidence type="ECO:0000256" key="4">
    <source>
        <dbReference type="ARBA" id="ARBA00022448"/>
    </source>
</evidence>
<keyword evidence="6 19" id="KW-0997">Cell inner membrane</keyword>
<keyword evidence="25" id="KW-1185">Reference proteome</keyword>
<evidence type="ECO:0000256" key="1">
    <source>
        <dbReference type="ARBA" id="ARBA00004533"/>
    </source>
</evidence>
<dbReference type="InterPro" id="IPR009056">
    <property type="entry name" value="Cyt_c-like_dom"/>
</dbReference>
<keyword evidence="9 22" id="KW-0812">Transmembrane</keyword>
<dbReference type="Pfam" id="PF14715">
    <property type="entry name" value="FixP_N"/>
    <property type="match status" value="1"/>
</dbReference>
<dbReference type="InterPro" id="IPR032858">
    <property type="entry name" value="CcoP_N"/>
</dbReference>
<comment type="cofactor">
    <cofactor evidence="19 21">
        <name>heme c</name>
        <dbReference type="ChEBI" id="CHEBI:61717"/>
    </cofactor>
    <text evidence="19 21">Binds 2 heme C groups per subunit.</text>
</comment>
<keyword evidence="13 19" id="KW-0249">Electron transport</keyword>
<dbReference type="PRINTS" id="PR00605">
    <property type="entry name" value="CYTCHROMECIC"/>
</dbReference>
<keyword evidence="10 19" id="KW-0479">Metal-binding</keyword>
<evidence type="ECO:0000256" key="7">
    <source>
        <dbReference type="ARBA" id="ARBA00022617"/>
    </source>
</evidence>
<keyword evidence="12 19" id="KW-0375">Hydrogen ion transport</keyword>
<dbReference type="PANTHER" id="PTHR33751:SF1">
    <property type="entry name" value="CBB3-TYPE CYTOCHROME C OXIDASE SUBUNIT FIXP"/>
    <property type="match status" value="1"/>
</dbReference>
<feature type="binding site" description="covalent" evidence="21">
    <location>
        <position position="142"/>
    </location>
    <ligand>
        <name>heme c</name>
        <dbReference type="ChEBI" id="CHEBI:61717"/>
        <label>1</label>
    </ligand>
</feature>
<dbReference type="Proteomes" id="UP000245081">
    <property type="component" value="Unassembled WGS sequence"/>
</dbReference>
<evidence type="ECO:0000256" key="10">
    <source>
        <dbReference type="ARBA" id="ARBA00022723"/>
    </source>
</evidence>
<dbReference type="Pfam" id="PF13442">
    <property type="entry name" value="Cytochrome_CBB3"/>
    <property type="match status" value="2"/>
</dbReference>
<dbReference type="InterPro" id="IPR038414">
    <property type="entry name" value="CcoP_N_sf"/>
</dbReference>